<dbReference type="CDD" id="cd02696">
    <property type="entry name" value="MurNAc-LAA"/>
    <property type="match status" value="1"/>
</dbReference>
<sequence length="461" mass="49891">MASGRQINQRRVFLRRALFASSAGVTGLVWPSLLLAAGRVQLHGLRTSVDGEITRLVFDLDGPVEHALFTLSNPDRVVIDMRGVRFTGELPQAELSGSPLRGLRHAVRNDNDFRVVLDLARPANPRSFLLRPTDDARHRLVIDLQQEGAVASAAPASPASQTRSSEPARNPDVIVAIDAGHGGRDPGAIGPAGTFEKDIVLSIARRLERLVAAEPGMQPLMIRTGDYFLPLRERIERARAGHADVFVSIHADAAPNASASGSSVFILSERGASSEAARFLARRENEADSRLGLVTSDKDDVLTSVLLDLSQTGTLESSNTLADSLIGELHRVGKVRSPRVERAGFAVLRSPDVPSVLVEAAFISNPQEERKLRTTRFQESLAEALLGGLRQYFANHAPPNTLLAERRNGNGGTQHVIRRGETLSGIASQYQLSVNQLRRHNGLRGDVIRVGQVLEIPGRGS</sequence>
<accession>A0A1R3W3D6</accession>
<comment type="subcellular location">
    <subcellularLocation>
        <location evidence="2">Periplasm</location>
    </subcellularLocation>
</comment>
<dbReference type="Gene3D" id="2.60.40.3500">
    <property type="match status" value="1"/>
</dbReference>
<dbReference type="InterPro" id="IPR021731">
    <property type="entry name" value="AMIN_dom"/>
</dbReference>
<dbReference type="SMART" id="SM00646">
    <property type="entry name" value="Ami_3"/>
    <property type="match status" value="1"/>
</dbReference>
<evidence type="ECO:0000259" key="11">
    <source>
        <dbReference type="PROSITE" id="PS51782"/>
    </source>
</evidence>
<keyword evidence="13" id="KW-1185">Reference proteome</keyword>
<dbReference type="EMBL" id="FTPK01000003">
    <property type="protein sequence ID" value="SIT72294.1"/>
    <property type="molecule type" value="Genomic_DNA"/>
</dbReference>
<dbReference type="InterPro" id="IPR036779">
    <property type="entry name" value="LysM_dom_sf"/>
</dbReference>
<evidence type="ECO:0000256" key="1">
    <source>
        <dbReference type="ARBA" id="ARBA00001561"/>
    </source>
</evidence>
<protein>
    <recommendedName>
        <fullName evidence="9">N-acetylmuramoyl-L-alanine amidase AmiC</fullName>
        <ecNumber evidence="4">3.5.1.28</ecNumber>
    </recommendedName>
</protein>
<keyword evidence="5" id="KW-0732">Signal</keyword>
<dbReference type="GO" id="GO:0030288">
    <property type="term" value="C:outer membrane-bounded periplasmic space"/>
    <property type="evidence" value="ECO:0007669"/>
    <property type="project" value="TreeGrafter"/>
</dbReference>
<dbReference type="FunFam" id="3.40.630.40:FF:000001">
    <property type="entry name" value="N-acetylmuramoyl-L-alanine amidase"/>
    <property type="match status" value="1"/>
</dbReference>
<dbReference type="Gene3D" id="3.10.350.10">
    <property type="entry name" value="LysM domain"/>
    <property type="match status" value="1"/>
</dbReference>
<evidence type="ECO:0000256" key="7">
    <source>
        <dbReference type="ARBA" id="ARBA00022801"/>
    </source>
</evidence>
<dbReference type="InterPro" id="IPR050695">
    <property type="entry name" value="N-acetylmuramoyl_amidase_3"/>
</dbReference>
<dbReference type="SMART" id="SM00257">
    <property type="entry name" value="LysM"/>
    <property type="match status" value="1"/>
</dbReference>
<reference evidence="12 13" key="1">
    <citation type="submission" date="2017-01" db="EMBL/GenBank/DDBJ databases">
        <authorList>
            <person name="Mah S.A."/>
            <person name="Swanson W.J."/>
            <person name="Moy G.W."/>
            <person name="Vacquier V.D."/>
        </authorList>
    </citation>
    <scope>NUCLEOTIDE SEQUENCE [LARGE SCALE GENOMIC DNA]</scope>
    <source>
        <strain evidence="12 13">M9</strain>
    </source>
</reference>
<dbReference type="EC" id="3.5.1.28" evidence="4"/>
<dbReference type="Pfam" id="PF01476">
    <property type="entry name" value="LysM"/>
    <property type="match status" value="1"/>
</dbReference>
<evidence type="ECO:0000256" key="3">
    <source>
        <dbReference type="ARBA" id="ARBA00010860"/>
    </source>
</evidence>
<dbReference type="GO" id="GO:0071555">
    <property type="term" value="P:cell wall organization"/>
    <property type="evidence" value="ECO:0007669"/>
    <property type="project" value="UniProtKB-KW"/>
</dbReference>
<name>A0A1R3W3D6_9GAMM</name>
<dbReference type="InterPro" id="IPR002508">
    <property type="entry name" value="MurNAc-LAA_cat"/>
</dbReference>
<comment type="catalytic activity">
    <reaction evidence="1">
        <text>Hydrolyzes the link between N-acetylmuramoyl residues and L-amino acid residues in certain cell-wall glycopeptides.</text>
        <dbReference type="EC" id="3.5.1.28"/>
    </reaction>
</comment>
<dbReference type="GO" id="GO:0008745">
    <property type="term" value="F:N-acetylmuramoyl-L-alanine amidase activity"/>
    <property type="evidence" value="ECO:0007669"/>
    <property type="project" value="UniProtKB-EC"/>
</dbReference>
<evidence type="ECO:0000256" key="9">
    <source>
        <dbReference type="ARBA" id="ARBA00074581"/>
    </source>
</evidence>
<dbReference type="SUPFAM" id="SSF54106">
    <property type="entry name" value="LysM domain"/>
    <property type="match status" value="1"/>
</dbReference>
<dbReference type="PANTHER" id="PTHR30404:SF0">
    <property type="entry name" value="N-ACETYLMURAMOYL-L-ALANINE AMIDASE AMIC"/>
    <property type="match status" value="1"/>
</dbReference>
<dbReference type="RefSeq" id="WP_076756030.1">
    <property type="nucleotide sequence ID" value="NZ_CP023018.1"/>
</dbReference>
<dbReference type="STRING" id="233100.SAMN05216526_1615"/>
<dbReference type="OrthoDB" id="9806267at2"/>
<dbReference type="CDD" id="cd00118">
    <property type="entry name" value="LysM"/>
    <property type="match status" value="1"/>
</dbReference>
<evidence type="ECO:0000256" key="2">
    <source>
        <dbReference type="ARBA" id="ARBA00004418"/>
    </source>
</evidence>
<evidence type="ECO:0000256" key="4">
    <source>
        <dbReference type="ARBA" id="ARBA00011901"/>
    </source>
</evidence>
<keyword evidence="6" id="KW-0574">Periplasm</keyword>
<dbReference type="GO" id="GO:0009253">
    <property type="term" value="P:peptidoglycan catabolic process"/>
    <property type="evidence" value="ECO:0007669"/>
    <property type="project" value="InterPro"/>
</dbReference>
<gene>
    <name evidence="12" type="ORF">SAMN05216526_1615</name>
</gene>
<dbReference type="InterPro" id="IPR018392">
    <property type="entry name" value="LysM"/>
</dbReference>
<comment type="similarity">
    <text evidence="3">Belongs to the N-acetylmuramoyl-L-alanine amidase 3 family.</text>
</comment>
<organism evidence="12 13">
    <name type="scientific">Ectothiorhodosinus mongolicus</name>
    <dbReference type="NCBI Taxonomy" id="233100"/>
    <lineage>
        <taxon>Bacteria</taxon>
        <taxon>Pseudomonadati</taxon>
        <taxon>Pseudomonadota</taxon>
        <taxon>Gammaproteobacteria</taxon>
        <taxon>Chromatiales</taxon>
        <taxon>Ectothiorhodospiraceae</taxon>
        <taxon>Ectothiorhodosinus</taxon>
    </lineage>
</organism>
<dbReference type="SUPFAM" id="SSF53187">
    <property type="entry name" value="Zn-dependent exopeptidases"/>
    <property type="match status" value="1"/>
</dbReference>
<dbReference type="Proteomes" id="UP000223759">
    <property type="component" value="Unassembled WGS sequence"/>
</dbReference>
<keyword evidence="8" id="KW-0961">Cell wall biogenesis/degradation</keyword>
<feature type="domain" description="LysM" evidence="11">
    <location>
        <begin position="413"/>
        <end position="456"/>
    </location>
</feature>
<evidence type="ECO:0000256" key="10">
    <source>
        <dbReference type="SAM" id="MobiDB-lite"/>
    </source>
</evidence>
<dbReference type="Pfam" id="PF11741">
    <property type="entry name" value="AMIN"/>
    <property type="match status" value="1"/>
</dbReference>
<dbReference type="Gene3D" id="3.40.630.40">
    <property type="entry name" value="Zn-dependent exopeptidases"/>
    <property type="match status" value="1"/>
</dbReference>
<dbReference type="Pfam" id="PF01520">
    <property type="entry name" value="Amidase_3"/>
    <property type="match status" value="1"/>
</dbReference>
<keyword evidence="7" id="KW-0378">Hydrolase</keyword>
<evidence type="ECO:0000256" key="6">
    <source>
        <dbReference type="ARBA" id="ARBA00022764"/>
    </source>
</evidence>
<dbReference type="PROSITE" id="PS51782">
    <property type="entry name" value="LYSM"/>
    <property type="match status" value="1"/>
</dbReference>
<feature type="region of interest" description="Disordered" evidence="10">
    <location>
        <begin position="151"/>
        <end position="170"/>
    </location>
</feature>
<evidence type="ECO:0000256" key="5">
    <source>
        <dbReference type="ARBA" id="ARBA00022729"/>
    </source>
</evidence>
<evidence type="ECO:0000313" key="13">
    <source>
        <dbReference type="Proteomes" id="UP000223759"/>
    </source>
</evidence>
<evidence type="ECO:0000313" key="12">
    <source>
        <dbReference type="EMBL" id="SIT72294.1"/>
    </source>
</evidence>
<dbReference type="AlphaFoldDB" id="A0A1R3W3D6"/>
<dbReference type="PANTHER" id="PTHR30404">
    <property type="entry name" value="N-ACETYLMURAMOYL-L-ALANINE AMIDASE"/>
    <property type="match status" value="1"/>
</dbReference>
<proteinExistence type="inferred from homology"/>
<evidence type="ECO:0000256" key="8">
    <source>
        <dbReference type="ARBA" id="ARBA00023316"/>
    </source>
</evidence>
<feature type="compositionally biased region" description="Low complexity" evidence="10">
    <location>
        <begin position="151"/>
        <end position="160"/>
    </location>
</feature>